<protein>
    <submittedName>
        <fullName evidence="2">FBA_2 domain-containing protein</fullName>
    </submittedName>
</protein>
<keyword evidence="1" id="KW-1185">Reference proteome</keyword>
<dbReference type="Proteomes" id="UP000095287">
    <property type="component" value="Unplaced"/>
</dbReference>
<evidence type="ECO:0000313" key="2">
    <source>
        <dbReference type="WBParaSite" id="L893_g13287.t1"/>
    </source>
</evidence>
<accession>A0A1I7Y6X3</accession>
<proteinExistence type="predicted"/>
<organism evidence="1 2">
    <name type="scientific">Steinernema glaseri</name>
    <dbReference type="NCBI Taxonomy" id="37863"/>
    <lineage>
        <taxon>Eukaryota</taxon>
        <taxon>Metazoa</taxon>
        <taxon>Ecdysozoa</taxon>
        <taxon>Nematoda</taxon>
        <taxon>Chromadorea</taxon>
        <taxon>Rhabditida</taxon>
        <taxon>Tylenchina</taxon>
        <taxon>Panagrolaimomorpha</taxon>
        <taxon>Strongyloidoidea</taxon>
        <taxon>Steinernematidae</taxon>
        <taxon>Steinernema</taxon>
    </lineage>
</organism>
<name>A0A1I7Y6X3_9BILA</name>
<dbReference type="AlphaFoldDB" id="A0A1I7Y6X3"/>
<sequence length="287" mass="33329">MDSLSFYFVAEVVTRLESLEEVQKLGGVWRVAAQEEADSRILCTLLVTVLGDYVFSCTPGGSLSFEEVKKLNLKHLRINQISVLYRMVLHQVFYGYGKTVSLLELLAFGNRYFTCGQRFCSVLEEDEFSQRRQLPILQGFCDLNNAREVFFMHSASLQLETVLQLLQNANPEVLELRNGWSGNHVRSLLSWWADKSITKIDINMVYTDLSMDLLKHIYQLWKDGFFATRRFHADLRAKLSDRQVIPMLGQPTGEGLDKEWRVEHPSRRTFQLSRYRKGYVRMRLTIA</sequence>
<evidence type="ECO:0000313" key="1">
    <source>
        <dbReference type="Proteomes" id="UP000095287"/>
    </source>
</evidence>
<dbReference type="WBParaSite" id="L893_g13287.t1">
    <property type="protein sequence ID" value="L893_g13287.t1"/>
    <property type="gene ID" value="L893_g13287"/>
</dbReference>
<reference evidence="2" key="1">
    <citation type="submission" date="2016-11" db="UniProtKB">
        <authorList>
            <consortium name="WormBaseParasite"/>
        </authorList>
    </citation>
    <scope>IDENTIFICATION</scope>
</reference>